<name>B4FFI6_MAIZE</name>
<sequence length="64" mass="7385">MLWSPQSMVSSLSSNLSTSVMVCHSSVVFTPIPHKRVCYNHVEIVRFYLHPHDIMIRFEVEALP</sequence>
<reference evidence="1" key="1">
    <citation type="journal article" date="2009" name="PLoS Genet.">
        <title>Sequencing, mapping, and analysis of 27,455 maize full-length cDNAs.</title>
        <authorList>
            <person name="Soderlund C."/>
            <person name="Descour A."/>
            <person name="Kudrna D."/>
            <person name="Bomhoff M."/>
            <person name="Boyd L."/>
            <person name="Currie J."/>
            <person name="Angelova A."/>
            <person name="Collura K."/>
            <person name="Wissotski M."/>
            <person name="Ashley E."/>
            <person name="Morrow D."/>
            <person name="Fernandes J."/>
            <person name="Walbot V."/>
            <person name="Yu Y."/>
        </authorList>
    </citation>
    <scope>NUCLEOTIDE SEQUENCE</scope>
    <source>
        <strain evidence="1">B73</strain>
    </source>
</reference>
<dbReference type="AlphaFoldDB" id="B4FFI6"/>
<dbReference type="HOGENOM" id="CLU_2870923_0_0_1"/>
<dbReference type="EMBL" id="BT035874">
    <property type="protein sequence ID" value="ACF80879.1"/>
    <property type="molecule type" value="mRNA"/>
</dbReference>
<protein>
    <submittedName>
        <fullName evidence="1">Uncharacterized protein</fullName>
    </submittedName>
</protein>
<proteinExistence type="evidence at transcript level"/>
<organism evidence="1">
    <name type="scientific">Zea mays</name>
    <name type="common">Maize</name>
    <dbReference type="NCBI Taxonomy" id="4577"/>
    <lineage>
        <taxon>Eukaryota</taxon>
        <taxon>Viridiplantae</taxon>
        <taxon>Streptophyta</taxon>
        <taxon>Embryophyta</taxon>
        <taxon>Tracheophyta</taxon>
        <taxon>Spermatophyta</taxon>
        <taxon>Magnoliopsida</taxon>
        <taxon>Liliopsida</taxon>
        <taxon>Poales</taxon>
        <taxon>Poaceae</taxon>
        <taxon>PACMAD clade</taxon>
        <taxon>Panicoideae</taxon>
        <taxon>Andropogonodae</taxon>
        <taxon>Andropogoneae</taxon>
        <taxon>Tripsacinae</taxon>
        <taxon>Zea</taxon>
    </lineage>
</organism>
<accession>B4FFI6</accession>
<evidence type="ECO:0000313" key="1">
    <source>
        <dbReference type="EMBL" id="ACF80879.1"/>
    </source>
</evidence>